<sequence>MHTIQFCENNLKHEGMDELVEKCRTELKKVEISVEPCLGECGDCAETYIAKVNDNLVTGDTTHYLFEEIQNLLNE</sequence>
<dbReference type="AlphaFoldDB" id="A0A1W2ESP5"/>
<dbReference type="InterPro" id="IPR009910">
    <property type="entry name" value="DUF1450"/>
</dbReference>
<proteinExistence type="predicted"/>
<reference evidence="1 2" key="1">
    <citation type="submission" date="2017-04" db="EMBL/GenBank/DDBJ databases">
        <authorList>
            <person name="Afonso C.L."/>
            <person name="Miller P.J."/>
            <person name="Scott M.A."/>
            <person name="Spackman E."/>
            <person name="Goraichik I."/>
            <person name="Dimitrov K.M."/>
            <person name="Suarez D.L."/>
            <person name="Swayne D.E."/>
        </authorList>
    </citation>
    <scope>NUCLEOTIDE SEQUENCE [LARGE SCALE GENOMIC DNA]</scope>
    <source>
        <strain evidence="1 2">DSM 5090</strain>
    </source>
</reference>
<dbReference type="OrthoDB" id="1684419at2"/>
<gene>
    <name evidence="1" type="ORF">SAMN04488500_12920</name>
</gene>
<dbReference type="RefSeq" id="WP_084578172.1">
    <property type="nucleotide sequence ID" value="NZ_CP155572.1"/>
</dbReference>
<evidence type="ECO:0000313" key="2">
    <source>
        <dbReference type="Proteomes" id="UP000192738"/>
    </source>
</evidence>
<organism evidence="1 2">
    <name type="scientific">Sporomusa malonica</name>
    <dbReference type="NCBI Taxonomy" id="112901"/>
    <lineage>
        <taxon>Bacteria</taxon>
        <taxon>Bacillati</taxon>
        <taxon>Bacillota</taxon>
        <taxon>Negativicutes</taxon>
        <taxon>Selenomonadales</taxon>
        <taxon>Sporomusaceae</taxon>
        <taxon>Sporomusa</taxon>
    </lineage>
</organism>
<protein>
    <submittedName>
        <fullName evidence="1">Uncharacterized protein YuzB, UPF0349 family</fullName>
    </submittedName>
</protein>
<name>A0A1W2ESP5_9FIRM</name>
<dbReference type="EMBL" id="FWXI01000029">
    <property type="protein sequence ID" value="SMD12671.1"/>
    <property type="molecule type" value="Genomic_DNA"/>
</dbReference>
<evidence type="ECO:0000313" key="1">
    <source>
        <dbReference type="EMBL" id="SMD12671.1"/>
    </source>
</evidence>
<accession>A0A1W2ESP5</accession>
<keyword evidence="2" id="KW-1185">Reference proteome</keyword>
<dbReference type="STRING" id="112901.SAMN04488500_12920"/>
<dbReference type="Pfam" id="PF07293">
    <property type="entry name" value="DUF1450"/>
    <property type="match status" value="1"/>
</dbReference>
<dbReference type="Proteomes" id="UP000192738">
    <property type="component" value="Unassembled WGS sequence"/>
</dbReference>